<feature type="compositionally biased region" description="Basic and acidic residues" evidence="1">
    <location>
        <begin position="151"/>
        <end position="166"/>
    </location>
</feature>
<dbReference type="FunFam" id="2.30.29.30:FF:000286">
    <property type="entry name" value="PH-protein kinase domain containing protein"/>
    <property type="match status" value="1"/>
</dbReference>
<dbReference type="InterPro" id="IPR001849">
    <property type="entry name" value="PH_domain"/>
</dbReference>
<dbReference type="PANTHER" id="PTHR12752:SF9">
    <property type="entry name" value="KRAMER, ISOFORM I"/>
    <property type="match status" value="1"/>
</dbReference>
<evidence type="ECO:0000259" key="2">
    <source>
        <dbReference type="PROSITE" id="PS50003"/>
    </source>
</evidence>
<dbReference type="SUPFAM" id="SSF50729">
    <property type="entry name" value="PH domain-like"/>
    <property type="match status" value="1"/>
</dbReference>
<dbReference type="InterPro" id="IPR011993">
    <property type="entry name" value="PH-like_dom_sf"/>
</dbReference>
<accession>A0A8H7RVV1</accession>
<dbReference type="EMBL" id="JAEPRB010000212">
    <property type="protein sequence ID" value="KAG2218744.1"/>
    <property type="molecule type" value="Genomic_DNA"/>
</dbReference>
<dbReference type="Gene3D" id="2.30.29.30">
    <property type="entry name" value="Pleckstrin-homology domain (PH domain)/Phosphotyrosine-binding domain (PTB)"/>
    <property type="match status" value="1"/>
</dbReference>
<dbReference type="Pfam" id="PF00169">
    <property type="entry name" value="PH"/>
    <property type="match status" value="1"/>
</dbReference>
<name>A0A8H7RVV1_9FUNG</name>
<protein>
    <recommendedName>
        <fullName evidence="2">PH domain-containing protein</fullName>
    </recommendedName>
</protein>
<dbReference type="PROSITE" id="PS50003">
    <property type="entry name" value="PH_DOMAIN"/>
    <property type="match status" value="1"/>
</dbReference>
<organism evidence="3 4">
    <name type="scientific">Circinella minor</name>
    <dbReference type="NCBI Taxonomy" id="1195481"/>
    <lineage>
        <taxon>Eukaryota</taxon>
        <taxon>Fungi</taxon>
        <taxon>Fungi incertae sedis</taxon>
        <taxon>Mucoromycota</taxon>
        <taxon>Mucoromycotina</taxon>
        <taxon>Mucoromycetes</taxon>
        <taxon>Mucorales</taxon>
        <taxon>Lichtheimiaceae</taxon>
        <taxon>Circinella</taxon>
    </lineage>
</organism>
<evidence type="ECO:0000313" key="3">
    <source>
        <dbReference type="EMBL" id="KAG2218744.1"/>
    </source>
</evidence>
<evidence type="ECO:0000256" key="1">
    <source>
        <dbReference type="SAM" id="MobiDB-lite"/>
    </source>
</evidence>
<proteinExistence type="predicted"/>
<dbReference type="Proteomes" id="UP000646827">
    <property type="component" value="Unassembled WGS sequence"/>
</dbReference>
<feature type="region of interest" description="Disordered" evidence="1">
    <location>
        <begin position="139"/>
        <end position="166"/>
    </location>
</feature>
<sequence length="166" mass="19476">MPTKRDTMNGNDGKAEMEGWLHKQGDRYKTWNKRWFVLRGPNLFYFKSPKDLRVKGIINLVGYNVIADETIHSGKYCFKMQHDTERTFYFYTNSEKALKSWMRALMKVNISRNYAEPVLSSSSIATVSLETARRMRPRPPSIIMESNNDENASHTTHEDRHPMRNI</sequence>
<dbReference type="OrthoDB" id="73680at2759"/>
<evidence type="ECO:0000313" key="4">
    <source>
        <dbReference type="Proteomes" id="UP000646827"/>
    </source>
</evidence>
<feature type="non-terminal residue" evidence="3">
    <location>
        <position position="166"/>
    </location>
</feature>
<comment type="caution">
    <text evidence="3">The sequence shown here is derived from an EMBL/GenBank/DDBJ whole genome shotgun (WGS) entry which is preliminary data.</text>
</comment>
<feature type="domain" description="PH" evidence="2">
    <location>
        <begin position="14"/>
        <end position="110"/>
    </location>
</feature>
<gene>
    <name evidence="3" type="ORF">INT45_003062</name>
</gene>
<reference evidence="3 4" key="1">
    <citation type="submission" date="2020-12" db="EMBL/GenBank/DDBJ databases">
        <title>Metabolic potential, ecology and presence of endohyphal bacteria is reflected in genomic diversity of Mucoromycotina.</title>
        <authorList>
            <person name="Muszewska A."/>
            <person name="Okrasinska A."/>
            <person name="Steczkiewicz K."/>
            <person name="Drgas O."/>
            <person name="Orlowska M."/>
            <person name="Perlinska-Lenart U."/>
            <person name="Aleksandrzak-Piekarczyk T."/>
            <person name="Szatraj K."/>
            <person name="Zielenkiewicz U."/>
            <person name="Pilsyk S."/>
            <person name="Malc E."/>
            <person name="Mieczkowski P."/>
            <person name="Kruszewska J.S."/>
            <person name="Biernat P."/>
            <person name="Pawlowska J."/>
        </authorList>
    </citation>
    <scope>NUCLEOTIDE SEQUENCE [LARGE SCALE GENOMIC DNA]</scope>
    <source>
        <strain evidence="3 4">CBS 142.35</strain>
    </source>
</reference>
<dbReference type="SMART" id="SM00233">
    <property type="entry name" value="PH"/>
    <property type="match status" value="1"/>
</dbReference>
<keyword evidence="4" id="KW-1185">Reference proteome</keyword>
<dbReference type="PANTHER" id="PTHR12752">
    <property type="entry name" value="PHOSPHOINOSITOL 3-PHOSPHATE-BINDING PROTEIN"/>
    <property type="match status" value="1"/>
</dbReference>
<dbReference type="AlphaFoldDB" id="A0A8H7RVV1"/>